<accession>U3JPX6</accession>
<dbReference type="Proteomes" id="UP000016665">
    <property type="component" value="Linkage group LGE22"/>
</dbReference>
<feature type="region of interest" description="Disordered" evidence="1">
    <location>
        <begin position="475"/>
        <end position="507"/>
    </location>
</feature>
<dbReference type="GeneTree" id="ENSGT01040000244253"/>
<dbReference type="Ensembl" id="ENSFALT00000004854.2">
    <property type="protein sequence ID" value="ENSFALP00000004830.2"/>
    <property type="gene ID" value="ENSFALG00000004640.2"/>
</dbReference>
<sequence length="559" mass="58057">MTQGKLSVNSKPPGSEGQGDKKDNATAPPAPPSYEEATAGEGMKSGNFPAPPAAPLHPSWAYVDPSTSPSYGSGGYPGDSPQPPRGAAGLGSGPQRSPLPAGLCHPDGPAPGHRCHRGVLHLLVGAGCVLAPGRAPGSCVTPAFFSEYSNRKAKLKEHSEVAVSHPLSGLDHPSWAVPGQELPGFYSHSQDCITHPGLSPGRSCRVLLPFPGLDHPSRAVPGQELPGFTPIPRTGSPIPGCPRAGAAGFYSHSQDWITHPGLSPGRSCRVLLPFPGLDHPSRAVPGQELPGFTPIPRTGSPIPGCPRAGAAGFYSHSQDWITHPGLSPGRSCRVLLPFPGLDHPSRAVPGQELPGFTPIPRTGSPIPGCPRAGAAGFYSHSQDWITHPGLSPGRSCRVLLPFPGLDHPSRAVPGQELPGFTPIPRTGSPIPGCPRAGAAGFYSHSQDWITHPGLSPGRSSGFLLPFPGLYHPSRAVPGQAHGFPRGSHQTAAPGRAPSPAHPLSSSDDRALGRVWLVLPPDPPLLTPSPAQMTERSGACGSCCLQNKLWVTARPRVRAP</sequence>
<protein>
    <submittedName>
        <fullName evidence="2">Uncharacterized protein</fullName>
    </submittedName>
</protein>
<keyword evidence="3" id="KW-1185">Reference proteome</keyword>
<feature type="region of interest" description="Disordered" evidence="1">
    <location>
        <begin position="1"/>
        <end position="105"/>
    </location>
</feature>
<reference evidence="2" key="3">
    <citation type="submission" date="2025-09" db="UniProtKB">
        <authorList>
            <consortium name="Ensembl"/>
        </authorList>
    </citation>
    <scope>IDENTIFICATION</scope>
</reference>
<evidence type="ECO:0000313" key="3">
    <source>
        <dbReference type="Proteomes" id="UP000016665"/>
    </source>
</evidence>
<reference evidence="2" key="2">
    <citation type="submission" date="2025-08" db="UniProtKB">
        <authorList>
            <consortium name="Ensembl"/>
        </authorList>
    </citation>
    <scope>IDENTIFICATION</scope>
</reference>
<name>U3JPX6_FICAL</name>
<organism evidence="2 3">
    <name type="scientific">Ficedula albicollis</name>
    <name type="common">Collared flycatcher</name>
    <name type="synonym">Muscicapa albicollis</name>
    <dbReference type="NCBI Taxonomy" id="59894"/>
    <lineage>
        <taxon>Eukaryota</taxon>
        <taxon>Metazoa</taxon>
        <taxon>Chordata</taxon>
        <taxon>Craniata</taxon>
        <taxon>Vertebrata</taxon>
        <taxon>Euteleostomi</taxon>
        <taxon>Archelosauria</taxon>
        <taxon>Archosauria</taxon>
        <taxon>Dinosauria</taxon>
        <taxon>Saurischia</taxon>
        <taxon>Theropoda</taxon>
        <taxon>Coelurosauria</taxon>
        <taxon>Aves</taxon>
        <taxon>Neognathae</taxon>
        <taxon>Neoaves</taxon>
        <taxon>Telluraves</taxon>
        <taxon>Australaves</taxon>
        <taxon>Passeriformes</taxon>
        <taxon>Muscicapidae</taxon>
        <taxon>Ficedula</taxon>
    </lineage>
</organism>
<evidence type="ECO:0000256" key="1">
    <source>
        <dbReference type="SAM" id="MobiDB-lite"/>
    </source>
</evidence>
<dbReference type="eggNOG" id="ENOG502RYEU">
    <property type="taxonomic scope" value="Eukaryota"/>
</dbReference>
<feature type="compositionally biased region" description="Polar residues" evidence="1">
    <location>
        <begin position="1"/>
        <end position="12"/>
    </location>
</feature>
<dbReference type="HOGENOM" id="CLU_412559_0_0_1"/>
<evidence type="ECO:0000313" key="2">
    <source>
        <dbReference type="Ensembl" id="ENSFALP00000004830.2"/>
    </source>
</evidence>
<reference evidence="3" key="1">
    <citation type="journal article" date="2012" name="Nature">
        <title>The genomic landscape of species divergence in Ficedula flycatchers.</title>
        <authorList>
            <person name="Ellegren H."/>
            <person name="Smeds L."/>
            <person name="Burri R."/>
            <person name="Olason P.I."/>
            <person name="Backstrom N."/>
            <person name="Kawakami T."/>
            <person name="Kunstner A."/>
            <person name="Makinen H."/>
            <person name="Nadachowska-Brzyska K."/>
            <person name="Qvarnstrom A."/>
            <person name="Uebbing S."/>
            <person name="Wolf J.B."/>
        </authorList>
    </citation>
    <scope>NUCLEOTIDE SEQUENCE [LARGE SCALE GENOMIC DNA]</scope>
</reference>
<dbReference type="AlphaFoldDB" id="U3JPX6"/>
<proteinExistence type="predicted"/>